<dbReference type="HOGENOM" id="CLU_2441408_0_0_1"/>
<reference evidence="3" key="1">
    <citation type="journal article" date="2011" name="Genetics">
        <title>Massive changes in genome architecture accompany the transition to self-fertility in the filamentous fungus Neurospora tetrasperma.</title>
        <authorList>
            <person name="Ellison C.E."/>
            <person name="Stajich J.E."/>
            <person name="Jacobson D.J."/>
            <person name="Natvig D.O."/>
            <person name="Lapidus A."/>
            <person name="Foster B."/>
            <person name="Aerts A."/>
            <person name="Riley R."/>
            <person name="Lindquist E.A."/>
            <person name="Grigoriev I.V."/>
            <person name="Taylor J.W."/>
        </authorList>
    </citation>
    <scope>NUCLEOTIDE SEQUENCE [LARGE SCALE GENOMIC DNA]</scope>
    <source>
        <strain evidence="3">FGSC 2508 / P0657</strain>
    </source>
</reference>
<feature type="signal peptide" evidence="1">
    <location>
        <begin position="1"/>
        <end position="27"/>
    </location>
</feature>
<proteinExistence type="predicted"/>
<evidence type="ECO:0008006" key="4">
    <source>
        <dbReference type="Google" id="ProtNLM"/>
    </source>
</evidence>
<organism evidence="2 3">
    <name type="scientific">Neurospora tetrasperma (strain FGSC 2508 / ATCC MYA-4615 / P0657)</name>
    <dbReference type="NCBI Taxonomy" id="510951"/>
    <lineage>
        <taxon>Eukaryota</taxon>
        <taxon>Fungi</taxon>
        <taxon>Dikarya</taxon>
        <taxon>Ascomycota</taxon>
        <taxon>Pezizomycotina</taxon>
        <taxon>Sordariomycetes</taxon>
        <taxon>Sordariomycetidae</taxon>
        <taxon>Sordariales</taxon>
        <taxon>Sordariaceae</taxon>
        <taxon>Neurospora</taxon>
    </lineage>
</organism>
<sequence>MAITKASVHATLKWALITVLLYHYSSRCPVMYVICSFLQTEYVMMTSACDIPRFNLQIPYFAVSVSWLWATWRHSSGNEQFGNVQVTRSY</sequence>
<evidence type="ECO:0000313" key="2">
    <source>
        <dbReference type="EMBL" id="EGO56005.1"/>
    </source>
</evidence>
<dbReference type="VEuPathDB" id="FungiDB:NEUTE1DRAFT_117988"/>
<dbReference type="GeneID" id="20823443"/>
<dbReference type="KEGG" id="nte:NEUTE1DRAFT117988"/>
<evidence type="ECO:0000313" key="3">
    <source>
        <dbReference type="Proteomes" id="UP000008065"/>
    </source>
</evidence>
<gene>
    <name evidence="2" type="ORF">NEUTE1DRAFT_117988</name>
</gene>
<dbReference type="Proteomes" id="UP000008065">
    <property type="component" value="Unassembled WGS sequence"/>
</dbReference>
<protein>
    <recommendedName>
        <fullName evidence="4">Secreted protein</fullName>
    </recommendedName>
</protein>
<dbReference type="AlphaFoldDB" id="F8MT23"/>
<dbReference type="RefSeq" id="XP_009853762.1">
    <property type="nucleotide sequence ID" value="XM_009855460.1"/>
</dbReference>
<keyword evidence="1" id="KW-0732">Signal</keyword>
<evidence type="ECO:0000256" key="1">
    <source>
        <dbReference type="SAM" id="SignalP"/>
    </source>
</evidence>
<feature type="chain" id="PRO_5003375302" description="Secreted protein" evidence="1">
    <location>
        <begin position="28"/>
        <end position="90"/>
    </location>
</feature>
<dbReference type="EMBL" id="GL891306">
    <property type="protein sequence ID" value="EGO56005.1"/>
    <property type="molecule type" value="Genomic_DNA"/>
</dbReference>
<keyword evidence="3" id="KW-1185">Reference proteome</keyword>
<name>F8MT23_NEUT8</name>
<accession>F8MT23</accession>